<keyword evidence="3" id="KW-1185">Reference proteome</keyword>
<feature type="region of interest" description="Disordered" evidence="1">
    <location>
        <begin position="1"/>
        <end position="93"/>
    </location>
</feature>
<sequence length="548" mass="59429">MEDEEASRPSRGRGGNIATRRGSPPRSQHQTNRTSHNSWATQRGRAPTNRSQQSSGAISPSHRGQRQRGNRRSVSNDLQSPEQNVSNSSSETGLNGIRQLLDNIDASIPDDSIITIPDVTSESNQATQAAVTSFNNLPPTYSFIHGGRRFRPRLPLNGGASHRGANNSRRSLDVTSTDNANSTQQRSPRNNTSTSPSRNDGSIASRRQRNIPPLRFSSSNMMVRELSSDSSDDQSYAEISATRPHIQPAQDLGTEDDPYELSPESPEGPNVLLPSSTPEESGNRTNPTGNNSSGGGNNRRRRAGRGRFGNSRHRTSGSGAGMESNPLRGAGVASSSSLVLPPPGTMTDEELARRLQEEEWEAASVGGADDGQDGAMLRNLDSPLHLFGAGYHRRRPPFGLHLPPLSGMEDGSDESESLSLAARWEDANPFFFDGAPGRNRYRGTRGGRRSHRYLSPLHLHQLSLLTELREHLPQGDSILELLNAVVAPYEMESLISLDGLDEANGGDYEALLALSERIGEVSRGLSQADINKLPTRKHKAISASRNGK</sequence>
<reference evidence="2" key="1">
    <citation type="journal article" date="2023" name="G3 (Bethesda)">
        <title>A reference genome for the long-term kleptoplast-retaining sea slug Elysia crispata morphotype clarki.</title>
        <authorList>
            <person name="Eastman K.E."/>
            <person name="Pendleton A.L."/>
            <person name="Shaikh M.A."/>
            <person name="Suttiyut T."/>
            <person name="Ogas R."/>
            <person name="Tomko P."/>
            <person name="Gavelis G."/>
            <person name="Widhalm J.R."/>
            <person name="Wisecaver J.H."/>
        </authorList>
    </citation>
    <scope>NUCLEOTIDE SEQUENCE</scope>
    <source>
        <strain evidence="2">ECLA1</strain>
    </source>
</reference>
<protein>
    <submittedName>
        <fullName evidence="2">Uncharacterized protein</fullName>
    </submittedName>
</protein>
<proteinExistence type="predicted"/>
<feature type="compositionally biased region" description="Polar residues" evidence="1">
    <location>
        <begin position="25"/>
        <end position="41"/>
    </location>
</feature>
<feature type="compositionally biased region" description="Low complexity" evidence="1">
    <location>
        <begin position="329"/>
        <end position="339"/>
    </location>
</feature>
<feature type="compositionally biased region" description="Polar residues" evidence="1">
    <location>
        <begin position="48"/>
        <end position="58"/>
    </location>
</feature>
<dbReference type="EMBL" id="JAWDGP010001470">
    <property type="protein sequence ID" value="KAK3791496.1"/>
    <property type="molecule type" value="Genomic_DNA"/>
</dbReference>
<comment type="caution">
    <text evidence="2">The sequence shown here is derived from an EMBL/GenBank/DDBJ whole genome shotgun (WGS) entry which is preliminary data.</text>
</comment>
<organism evidence="2 3">
    <name type="scientific">Elysia crispata</name>
    <name type="common">lettuce slug</name>
    <dbReference type="NCBI Taxonomy" id="231223"/>
    <lineage>
        <taxon>Eukaryota</taxon>
        <taxon>Metazoa</taxon>
        <taxon>Spiralia</taxon>
        <taxon>Lophotrochozoa</taxon>
        <taxon>Mollusca</taxon>
        <taxon>Gastropoda</taxon>
        <taxon>Heterobranchia</taxon>
        <taxon>Euthyneura</taxon>
        <taxon>Panpulmonata</taxon>
        <taxon>Sacoglossa</taxon>
        <taxon>Placobranchoidea</taxon>
        <taxon>Plakobranchidae</taxon>
        <taxon>Elysia</taxon>
    </lineage>
</organism>
<dbReference type="Proteomes" id="UP001283361">
    <property type="component" value="Unassembled WGS sequence"/>
</dbReference>
<dbReference type="AlphaFoldDB" id="A0AAE1AQK0"/>
<feature type="compositionally biased region" description="Polar residues" evidence="1">
    <location>
        <begin position="164"/>
        <end position="202"/>
    </location>
</feature>
<evidence type="ECO:0000313" key="2">
    <source>
        <dbReference type="EMBL" id="KAK3791496.1"/>
    </source>
</evidence>
<evidence type="ECO:0000313" key="3">
    <source>
        <dbReference type="Proteomes" id="UP001283361"/>
    </source>
</evidence>
<name>A0AAE1AQK0_9GAST</name>
<feature type="compositionally biased region" description="Basic residues" evidence="1">
    <location>
        <begin position="298"/>
        <end position="315"/>
    </location>
</feature>
<feature type="compositionally biased region" description="Polar residues" evidence="1">
    <location>
        <begin position="72"/>
        <end position="93"/>
    </location>
</feature>
<feature type="region of interest" description="Disordered" evidence="1">
    <location>
        <begin position="152"/>
        <end position="346"/>
    </location>
</feature>
<gene>
    <name evidence="2" type="ORF">RRG08_055520</name>
</gene>
<accession>A0AAE1AQK0</accession>
<evidence type="ECO:0000256" key="1">
    <source>
        <dbReference type="SAM" id="MobiDB-lite"/>
    </source>
</evidence>